<dbReference type="SMART" id="SM00382">
    <property type="entry name" value="AAA"/>
    <property type="match status" value="1"/>
</dbReference>
<dbReference type="GO" id="GO:0006271">
    <property type="term" value="P:DNA strand elongation involved in DNA replication"/>
    <property type="evidence" value="ECO:0007669"/>
    <property type="project" value="UniProtKB-ARBA"/>
</dbReference>
<evidence type="ECO:0000313" key="9">
    <source>
        <dbReference type="EMBL" id="KAE8266512.1"/>
    </source>
</evidence>
<dbReference type="InterPro" id="IPR003593">
    <property type="entry name" value="AAA+_ATPase"/>
</dbReference>
<evidence type="ECO:0000256" key="7">
    <source>
        <dbReference type="SAM" id="MobiDB-lite"/>
    </source>
</evidence>
<dbReference type="PANTHER" id="PTHR11669:SF20">
    <property type="entry name" value="REPLICATION FACTOR C SUBUNIT 4"/>
    <property type="match status" value="1"/>
</dbReference>
<keyword evidence="4" id="KW-0547">Nucleotide-binding</keyword>
<protein>
    <recommendedName>
        <fullName evidence="8">AAA+ ATPase domain-containing protein</fullName>
    </recommendedName>
</protein>
<dbReference type="Pfam" id="PF21960">
    <property type="entry name" value="RCF1-5-like_lid"/>
    <property type="match status" value="1"/>
</dbReference>
<dbReference type="AlphaFoldDB" id="A0A8X7N3T9"/>
<reference evidence="9" key="2">
    <citation type="journal article" date="2019" name="IMA Fungus">
        <title>Genome sequencing and comparison of five Tilletia species to identify candidate genes for the detection of regulated species infecting wheat.</title>
        <authorList>
            <person name="Nguyen H.D.T."/>
            <person name="Sultana T."/>
            <person name="Kesanakurti P."/>
            <person name="Hambleton S."/>
        </authorList>
    </citation>
    <scope>NUCLEOTIDE SEQUENCE</scope>
    <source>
        <strain evidence="9">DAOMC 236422</strain>
    </source>
</reference>
<evidence type="ECO:0000256" key="4">
    <source>
        <dbReference type="ARBA" id="ARBA00022741"/>
    </source>
</evidence>
<feature type="domain" description="AAA+ ATPase" evidence="8">
    <location>
        <begin position="83"/>
        <end position="224"/>
    </location>
</feature>
<evidence type="ECO:0000313" key="10">
    <source>
        <dbReference type="Proteomes" id="UP000078113"/>
    </source>
</evidence>
<dbReference type="Gene3D" id="3.40.50.300">
    <property type="entry name" value="P-loop containing nucleotide triphosphate hydrolases"/>
    <property type="match status" value="1"/>
</dbReference>
<gene>
    <name evidence="9" type="ORF">A4X09_0g5837</name>
</gene>
<comment type="caution">
    <text evidence="9">The sequence shown here is derived from an EMBL/GenBank/DDBJ whole genome shotgun (WGS) entry which is preliminary data.</text>
</comment>
<dbReference type="InterPro" id="IPR047854">
    <property type="entry name" value="RFC_lid"/>
</dbReference>
<evidence type="ECO:0000256" key="6">
    <source>
        <dbReference type="ARBA" id="ARBA00023242"/>
    </source>
</evidence>
<dbReference type="PANTHER" id="PTHR11669">
    <property type="entry name" value="REPLICATION FACTOR C / DNA POLYMERASE III GAMMA-TAU SUBUNIT"/>
    <property type="match status" value="1"/>
</dbReference>
<dbReference type="CDD" id="cd18140">
    <property type="entry name" value="HLD_clamp_RFC"/>
    <property type="match status" value="1"/>
</dbReference>
<comment type="subcellular location">
    <subcellularLocation>
        <location evidence="1">Nucleus</location>
    </subcellularLocation>
</comment>
<feature type="compositionally biased region" description="Low complexity" evidence="7">
    <location>
        <begin position="8"/>
        <end position="23"/>
    </location>
</feature>
<dbReference type="FunFam" id="3.40.50.300:FF:000237">
    <property type="entry name" value="replication factor C subunit 4"/>
    <property type="match status" value="1"/>
</dbReference>
<dbReference type="InterPro" id="IPR008921">
    <property type="entry name" value="DNA_pol3_clamp-load_cplx_C"/>
</dbReference>
<dbReference type="GO" id="GO:0016887">
    <property type="term" value="F:ATP hydrolysis activity"/>
    <property type="evidence" value="ECO:0007669"/>
    <property type="project" value="InterPro"/>
</dbReference>
<comment type="similarity">
    <text evidence="2">Belongs to the activator 1 small subunits family.</text>
</comment>
<evidence type="ECO:0000256" key="5">
    <source>
        <dbReference type="ARBA" id="ARBA00022840"/>
    </source>
</evidence>
<dbReference type="GO" id="GO:0005634">
    <property type="term" value="C:nucleus"/>
    <property type="evidence" value="ECO:0007669"/>
    <property type="project" value="UniProtKB-SubCell"/>
</dbReference>
<evidence type="ECO:0000256" key="3">
    <source>
        <dbReference type="ARBA" id="ARBA00022705"/>
    </source>
</evidence>
<dbReference type="SUPFAM" id="SSF48019">
    <property type="entry name" value="post-AAA+ oligomerization domain-like"/>
    <property type="match status" value="1"/>
</dbReference>
<keyword evidence="10" id="KW-1185">Reference proteome</keyword>
<dbReference type="GO" id="GO:0005663">
    <property type="term" value="C:DNA replication factor C complex"/>
    <property type="evidence" value="ECO:0007669"/>
    <property type="project" value="TreeGrafter"/>
</dbReference>
<evidence type="ECO:0000256" key="1">
    <source>
        <dbReference type="ARBA" id="ARBA00004123"/>
    </source>
</evidence>
<dbReference type="SUPFAM" id="SSF52540">
    <property type="entry name" value="P-loop containing nucleoside triphosphate hydrolases"/>
    <property type="match status" value="1"/>
</dbReference>
<keyword evidence="3" id="KW-0235">DNA replication</keyword>
<dbReference type="GO" id="GO:0005524">
    <property type="term" value="F:ATP binding"/>
    <property type="evidence" value="ECO:0007669"/>
    <property type="project" value="UniProtKB-KW"/>
</dbReference>
<keyword evidence="5" id="KW-0067">ATP-binding</keyword>
<dbReference type="GO" id="GO:0031391">
    <property type="term" value="C:Elg1 RFC-like complex"/>
    <property type="evidence" value="ECO:0007669"/>
    <property type="project" value="UniProtKB-ARBA"/>
</dbReference>
<evidence type="ECO:0000256" key="2">
    <source>
        <dbReference type="ARBA" id="ARBA00005378"/>
    </source>
</evidence>
<dbReference type="CDD" id="cd00009">
    <property type="entry name" value="AAA"/>
    <property type="match status" value="1"/>
</dbReference>
<proteinExistence type="inferred from homology"/>
<dbReference type="InterPro" id="IPR050238">
    <property type="entry name" value="DNA_Rep/Repair_Clamp_Loader"/>
</dbReference>
<evidence type="ECO:0000259" key="8">
    <source>
        <dbReference type="SMART" id="SM00382"/>
    </source>
</evidence>
<dbReference type="Proteomes" id="UP000078113">
    <property type="component" value="Unassembled WGS sequence"/>
</dbReference>
<dbReference type="Gene3D" id="1.20.272.10">
    <property type="match status" value="1"/>
</dbReference>
<dbReference type="GO" id="GO:0003689">
    <property type="term" value="F:DNA clamp loader activity"/>
    <property type="evidence" value="ECO:0007669"/>
    <property type="project" value="TreeGrafter"/>
</dbReference>
<dbReference type="Pfam" id="PF00004">
    <property type="entry name" value="AAA"/>
    <property type="match status" value="1"/>
</dbReference>
<dbReference type="InterPro" id="IPR027417">
    <property type="entry name" value="P-loop_NTPase"/>
</dbReference>
<dbReference type="GO" id="GO:0003677">
    <property type="term" value="F:DNA binding"/>
    <property type="evidence" value="ECO:0007669"/>
    <property type="project" value="InterPro"/>
</dbReference>
<dbReference type="Gene3D" id="1.10.8.60">
    <property type="match status" value="1"/>
</dbReference>
<dbReference type="InterPro" id="IPR003959">
    <property type="entry name" value="ATPase_AAA_core"/>
</dbReference>
<accession>A0A8X7N3T9</accession>
<dbReference type="InterPro" id="IPR013748">
    <property type="entry name" value="Rep_factorC_C"/>
</dbReference>
<dbReference type="GO" id="GO:0006281">
    <property type="term" value="P:DNA repair"/>
    <property type="evidence" value="ECO:0007669"/>
    <property type="project" value="TreeGrafter"/>
</dbReference>
<sequence length="447" mass="47657">MFLPQRPGAAGSSSSNGGNAFLQLGGGGNRQKSAAAARDEERRAKIAESLRPWVEKYRPKSIDDVVAQEHTVNVLKRSLLSSNLPHMLFYGGPGTGKTSTILALARQLFGPELFRSRVLELNASDERGISVVREKIKNFAKLAVSTPQATLDGETGQKRYPCPPYKIIILDEADSMTQDAQSALRRIMEQYSHITRFCLVCNYVTRIIEPLTSRCSKFRFRQLDTGATRERLQMIATAEGVTFADEKVLDTLVEVSDGDLRRSITYLQSASRLHGASASTTTSSSSSDAVPKSSAATPITVTSILEIAGRVPSSSIRRFAAALGVDAYGEDEDVEGGAGDADGDVAMADAEGKLASHARGGKGGPAPAPGSYAAIAREVALCTQSGYGATQILSQLHDYLMRHPALSGTRKAAVAITLGLADKALVDGGDEELQLLNTSLQLAKDVL</sequence>
<keyword evidence="6" id="KW-0539">Nucleus</keyword>
<dbReference type="EMBL" id="LWDG02000325">
    <property type="protein sequence ID" value="KAE8266512.1"/>
    <property type="molecule type" value="Genomic_DNA"/>
</dbReference>
<reference evidence="9" key="1">
    <citation type="submission" date="2016-04" db="EMBL/GenBank/DDBJ databases">
        <authorList>
            <person name="Nguyen H.D."/>
            <person name="Samba Siva P."/>
            <person name="Cullis J."/>
            <person name="Levesque C.A."/>
            <person name="Hambleton S."/>
        </authorList>
    </citation>
    <scope>NUCLEOTIDE SEQUENCE</scope>
    <source>
        <strain evidence="9">DAOMC 236422</strain>
    </source>
</reference>
<name>A0A8X7N3T9_9BASI</name>
<feature type="region of interest" description="Disordered" evidence="7">
    <location>
        <begin position="1"/>
        <end position="38"/>
    </location>
</feature>
<dbReference type="Pfam" id="PF08542">
    <property type="entry name" value="Rep_fac_C"/>
    <property type="match status" value="1"/>
</dbReference>
<organism evidence="9 10">
    <name type="scientific">Tilletia walkeri</name>
    <dbReference type="NCBI Taxonomy" id="117179"/>
    <lineage>
        <taxon>Eukaryota</taxon>
        <taxon>Fungi</taxon>
        <taxon>Dikarya</taxon>
        <taxon>Basidiomycota</taxon>
        <taxon>Ustilaginomycotina</taxon>
        <taxon>Exobasidiomycetes</taxon>
        <taxon>Tilletiales</taxon>
        <taxon>Tilletiaceae</taxon>
        <taxon>Tilletia</taxon>
    </lineage>
</organism>